<dbReference type="AlphaFoldDB" id="A0A0E2APL9"/>
<dbReference type="HOGENOM" id="CLU_2204794_0_0_10"/>
<organism evidence="1 2">
    <name type="scientific">Bacteroides fragilis CL07T12C05</name>
    <dbReference type="NCBI Taxonomy" id="997883"/>
    <lineage>
        <taxon>Bacteria</taxon>
        <taxon>Pseudomonadati</taxon>
        <taxon>Bacteroidota</taxon>
        <taxon>Bacteroidia</taxon>
        <taxon>Bacteroidales</taxon>
        <taxon>Bacteroidaceae</taxon>
        <taxon>Bacteroides</taxon>
    </lineage>
</organism>
<dbReference type="Proteomes" id="UP000003879">
    <property type="component" value="Unassembled WGS sequence"/>
</dbReference>
<protein>
    <submittedName>
        <fullName evidence="1">Uncharacterized protein</fullName>
    </submittedName>
</protein>
<name>A0A0E2APL9_BACFG</name>
<dbReference type="RefSeq" id="WP_004326777.1">
    <property type="nucleotide sequence ID" value="NZ_JH724215.1"/>
</dbReference>
<dbReference type="PATRIC" id="fig|997883.3.peg.2207"/>
<gene>
    <name evidence="1" type="ORF">HMPREF1056_02111</name>
</gene>
<dbReference type="EMBL" id="AGXN01000012">
    <property type="protein sequence ID" value="EIY96223.1"/>
    <property type="molecule type" value="Genomic_DNA"/>
</dbReference>
<proteinExistence type="predicted"/>
<accession>A0A0E2APL9</accession>
<reference evidence="1 2" key="1">
    <citation type="submission" date="2012-02" db="EMBL/GenBank/DDBJ databases">
        <title>The Genome Sequence of Bacteroides fragilis CL07T12C05.</title>
        <authorList>
            <consortium name="The Broad Institute Genome Sequencing Platform"/>
            <person name="Earl A."/>
            <person name="Ward D."/>
            <person name="Feldgarden M."/>
            <person name="Gevers D."/>
            <person name="Zitomersky N.L."/>
            <person name="Coyne M.J."/>
            <person name="Comstock L.E."/>
            <person name="Young S.K."/>
            <person name="Zeng Q."/>
            <person name="Gargeya S."/>
            <person name="Fitzgerald M."/>
            <person name="Haas B."/>
            <person name="Abouelleil A."/>
            <person name="Alvarado L."/>
            <person name="Arachchi H.M."/>
            <person name="Berlin A."/>
            <person name="Chapman S.B."/>
            <person name="Gearin G."/>
            <person name="Goldberg J."/>
            <person name="Griggs A."/>
            <person name="Gujja S."/>
            <person name="Hansen M."/>
            <person name="Heiman D."/>
            <person name="Howarth C."/>
            <person name="Larimer J."/>
            <person name="Lui A."/>
            <person name="MacDonald P.J.P."/>
            <person name="McCowen C."/>
            <person name="Montmayeur A."/>
            <person name="Murphy C."/>
            <person name="Neiman D."/>
            <person name="Pearson M."/>
            <person name="Priest M."/>
            <person name="Roberts A."/>
            <person name="Saif S."/>
            <person name="Shea T."/>
            <person name="Sisk P."/>
            <person name="Stolte C."/>
            <person name="Sykes S."/>
            <person name="Wortman J."/>
            <person name="Nusbaum C."/>
            <person name="Birren B."/>
        </authorList>
    </citation>
    <scope>NUCLEOTIDE SEQUENCE [LARGE SCALE GENOMIC DNA]</scope>
    <source>
        <strain evidence="1 2">CL07T12C05</strain>
    </source>
</reference>
<comment type="caution">
    <text evidence="1">The sequence shown here is derived from an EMBL/GenBank/DDBJ whole genome shotgun (WGS) entry which is preliminary data.</text>
</comment>
<evidence type="ECO:0000313" key="1">
    <source>
        <dbReference type="EMBL" id="EIY96223.1"/>
    </source>
</evidence>
<evidence type="ECO:0000313" key="2">
    <source>
        <dbReference type="Proteomes" id="UP000003879"/>
    </source>
</evidence>
<sequence length="107" mass="11894">MKVNNPRHPHKCTVYRIIGEDSFSDGEKVILYEGICRKEGSTNLRTFKTDNVIKSDYLLSLPGIVEGILAGDLIDVTDRQGTFTQCMVTDSYAGNLGTTVYFNLAKN</sequence>